<comment type="caution">
    <text evidence="2">The sequence shown here is derived from an EMBL/GenBank/DDBJ whole genome shotgun (WGS) entry which is preliminary data.</text>
</comment>
<proteinExistence type="predicted"/>
<dbReference type="Proteomes" id="UP000653644">
    <property type="component" value="Unassembled WGS sequence"/>
</dbReference>
<evidence type="ECO:0000256" key="1">
    <source>
        <dbReference type="SAM" id="MobiDB-lite"/>
    </source>
</evidence>
<keyword evidence="3" id="KW-1185">Reference proteome</keyword>
<sequence>MGTDRAVTSGPEPEAGDWWRDHREAAIGDWVVSVGSPSSVRTSTPPGPAKEVPAREPTDRAIGRPVEG</sequence>
<reference evidence="3" key="1">
    <citation type="journal article" date="2019" name="Int. J. Syst. Evol. Microbiol.">
        <title>The Global Catalogue of Microorganisms (GCM) 10K type strain sequencing project: providing services to taxonomists for standard genome sequencing and annotation.</title>
        <authorList>
            <consortium name="The Broad Institute Genomics Platform"/>
            <consortium name="The Broad Institute Genome Sequencing Center for Infectious Disease"/>
            <person name="Wu L."/>
            <person name="Ma J."/>
        </authorList>
    </citation>
    <scope>NUCLEOTIDE SEQUENCE [LARGE SCALE GENOMIC DNA]</scope>
    <source>
        <strain evidence="3">JCM 4733</strain>
    </source>
</reference>
<evidence type="ECO:0000313" key="3">
    <source>
        <dbReference type="Proteomes" id="UP000653644"/>
    </source>
</evidence>
<feature type="compositionally biased region" description="Basic and acidic residues" evidence="1">
    <location>
        <begin position="52"/>
        <end position="68"/>
    </location>
</feature>
<organism evidence="2 3">
    <name type="scientific">Streptomyces canarius</name>
    <dbReference type="NCBI Taxonomy" id="285453"/>
    <lineage>
        <taxon>Bacteria</taxon>
        <taxon>Bacillati</taxon>
        <taxon>Actinomycetota</taxon>
        <taxon>Actinomycetes</taxon>
        <taxon>Kitasatosporales</taxon>
        <taxon>Streptomycetaceae</taxon>
        <taxon>Streptomyces</taxon>
    </lineage>
</organism>
<dbReference type="EMBL" id="BMVN01000024">
    <property type="protein sequence ID" value="GHA45987.1"/>
    <property type="molecule type" value="Genomic_DNA"/>
</dbReference>
<name>A0ABQ3CZI3_9ACTN</name>
<feature type="region of interest" description="Disordered" evidence="1">
    <location>
        <begin position="33"/>
        <end position="68"/>
    </location>
</feature>
<accession>A0ABQ3CZI3</accession>
<protein>
    <submittedName>
        <fullName evidence="2">Uncharacterized protein</fullName>
    </submittedName>
</protein>
<gene>
    <name evidence="2" type="ORF">GCM10010345_58060</name>
</gene>
<feature type="compositionally biased region" description="Polar residues" evidence="1">
    <location>
        <begin position="35"/>
        <end position="44"/>
    </location>
</feature>
<evidence type="ECO:0000313" key="2">
    <source>
        <dbReference type="EMBL" id="GHA45987.1"/>
    </source>
</evidence>